<keyword evidence="3" id="KW-1185">Reference proteome</keyword>
<feature type="transmembrane region" description="Helical" evidence="1">
    <location>
        <begin position="16"/>
        <end position="37"/>
    </location>
</feature>
<dbReference type="eggNOG" id="COG4392">
    <property type="taxonomic scope" value="Bacteria"/>
</dbReference>
<keyword evidence="1" id="KW-1133">Transmembrane helix</keyword>
<dbReference type="EMBL" id="AZGF01000028">
    <property type="protein sequence ID" value="KRM10493.1"/>
    <property type="molecule type" value="Genomic_DNA"/>
</dbReference>
<evidence type="ECO:0008006" key="4">
    <source>
        <dbReference type="Google" id="ProtNLM"/>
    </source>
</evidence>
<gene>
    <name evidence="2" type="ORF">FD16_GL001195</name>
</gene>
<evidence type="ECO:0000256" key="1">
    <source>
        <dbReference type="SAM" id="Phobius"/>
    </source>
</evidence>
<dbReference type="Proteomes" id="UP000051820">
    <property type="component" value="Unassembled WGS sequence"/>
</dbReference>
<reference evidence="2 3" key="1">
    <citation type="journal article" date="2015" name="Genome Announc.">
        <title>Expanding the biotechnology potential of lactobacilli through comparative genomics of 213 strains and associated genera.</title>
        <authorList>
            <person name="Sun Z."/>
            <person name="Harris H.M."/>
            <person name="McCann A."/>
            <person name="Guo C."/>
            <person name="Argimon S."/>
            <person name="Zhang W."/>
            <person name="Yang X."/>
            <person name="Jeffery I.B."/>
            <person name="Cooney J.C."/>
            <person name="Kagawa T.F."/>
            <person name="Liu W."/>
            <person name="Song Y."/>
            <person name="Salvetti E."/>
            <person name="Wrobel A."/>
            <person name="Rasinkangas P."/>
            <person name="Parkhill J."/>
            <person name="Rea M.C."/>
            <person name="O'Sullivan O."/>
            <person name="Ritari J."/>
            <person name="Douillard F.P."/>
            <person name="Paul Ross R."/>
            <person name="Yang R."/>
            <person name="Briner A.E."/>
            <person name="Felis G.E."/>
            <person name="de Vos W.M."/>
            <person name="Barrangou R."/>
            <person name="Klaenhammer T.R."/>
            <person name="Caufield P.W."/>
            <person name="Cui Y."/>
            <person name="Zhang H."/>
            <person name="O'Toole P.W."/>
        </authorList>
    </citation>
    <scope>NUCLEOTIDE SEQUENCE [LARGE SCALE GENOMIC DNA]</scope>
    <source>
        <strain evidence="2 3">DSM 5007</strain>
    </source>
</reference>
<keyword evidence="1" id="KW-0472">Membrane</keyword>
<dbReference type="AlphaFoldDB" id="A0A0R1VYJ6"/>
<comment type="caution">
    <text evidence="2">The sequence shown here is derived from an EMBL/GenBank/DDBJ whole genome shotgun (WGS) entry which is preliminary data.</text>
</comment>
<dbReference type="STRING" id="1423807.FD16_GL001195"/>
<keyword evidence="1" id="KW-0812">Transmembrane</keyword>
<proteinExistence type="predicted"/>
<accession>A0A0R1VYJ6</accession>
<dbReference type="PATRIC" id="fig|1423807.3.peg.1217"/>
<feature type="transmembrane region" description="Helical" evidence="1">
    <location>
        <begin position="99"/>
        <end position="116"/>
    </location>
</feature>
<organism evidence="2 3">
    <name type="scientific">Paucilactobacillus suebicus DSM 5007 = KCTC 3549</name>
    <dbReference type="NCBI Taxonomy" id="1423807"/>
    <lineage>
        <taxon>Bacteria</taxon>
        <taxon>Bacillati</taxon>
        <taxon>Bacillota</taxon>
        <taxon>Bacilli</taxon>
        <taxon>Lactobacillales</taxon>
        <taxon>Lactobacillaceae</taxon>
        <taxon>Paucilactobacillus</taxon>
    </lineage>
</organism>
<name>A0A0R1VYJ6_9LACO</name>
<evidence type="ECO:0000313" key="2">
    <source>
        <dbReference type="EMBL" id="KRM10493.1"/>
    </source>
</evidence>
<sequence>MLASTVVNKMDSTDHLILIALAAVTAFLPRYIPMLFFSTREIPDWFNEWMKYVPVSLFTALVVKSVFLSSTYHIELLGHVNYIIAGVIVILITYVTRSMAFSVLAGLVAVFVITTFF</sequence>
<dbReference type="Pfam" id="PF05437">
    <property type="entry name" value="AzlD"/>
    <property type="match status" value="1"/>
</dbReference>
<evidence type="ECO:0000313" key="3">
    <source>
        <dbReference type="Proteomes" id="UP000051820"/>
    </source>
</evidence>
<feature type="transmembrane region" description="Helical" evidence="1">
    <location>
        <begin position="49"/>
        <end position="70"/>
    </location>
</feature>
<dbReference type="InterPro" id="IPR008407">
    <property type="entry name" value="Brnchd-chn_aa_trnsp_AzlD"/>
</dbReference>
<protein>
    <recommendedName>
        <fullName evidence="4">Branched-chain amino acid transport</fullName>
    </recommendedName>
</protein>